<evidence type="ECO:0000256" key="1">
    <source>
        <dbReference type="ARBA" id="ARBA00023015"/>
    </source>
</evidence>
<keyword evidence="7" id="KW-1185">Reference proteome</keyword>
<evidence type="ECO:0000256" key="2">
    <source>
        <dbReference type="ARBA" id="ARBA00023125"/>
    </source>
</evidence>
<dbReference type="Gene3D" id="3.40.50.2300">
    <property type="match status" value="2"/>
</dbReference>
<dbReference type="EMBL" id="BONV01000006">
    <property type="protein sequence ID" value="GIG79102.1"/>
    <property type="molecule type" value="Genomic_DNA"/>
</dbReference>
<dbReference type="InterPro" id="IPR046335">
    <property type="entry name" value="LacI/GalR-like_sensor"/>
</dbReference>
<feature type="region of interest" description="Disordered" evidence="4">
    <location>
        <begin position="1"/>
        <end position="21"/>
    </location>
</feature>
<dbReference type="GO" id="GO:0000976">
    <property type="term" value="F:transcription cis-regulatory region binding"/>
    <property type="evidence" value="ECO:0007669"/>
    <property type="project" value="TreeGrafter"/>
</dbReference>
<evidence type="ECO:0000259" key="5">
    <source>
        <dbReference type="PROSITE" id="PS50932"/>
    </source>
</evidence>
<accession>A0A8J3LVH1</accession>
<dbReference type="CDD" id="cd01392">
    <property type="entry name" value="HTH_LacI"/>
    <property type="match status" value="1"/>
</dbReference>
<dbReference type="SUPFAM" id="SSF47413">
    <property type="entry name" value="lambda repressor-like DNA-binding domains"/>
    <property type="match status" value="1"/>
</dbReference>
<dbReference type="AlphaFoldDB" id="A0A8J3LVH1"/>
<dbReference type="InterPro" id="IPR000843">
    <property type="entry name" value="HTH_LacI"/>
</dbReference>
<organism evidence="6 7">
    <name type="scientific">Planotetraspora kaengkrachanensis</name>
    <dbReference type="NCBI Taxonomy" id="575193"/>
    <lineage>
        <taxon>Bacteria</taxon>
        <taxon>Bacillati</taxon>
        <taxon>Actinomycetota</taxon>
        <taxon>Actinomycetes</taxon>
        <taxon>Streptosporangiales</taxon>
        <taxon>Streptosporangiaceae</taxon>
        <taxon>Planotetraspora</taxon>
    </lineage>
</organism>
<keyword evidence="2" id="KW-0238">DNA-binding</keyword>
<dbReference type="InterPro" id="IPR010982">
    <property type="entry name" value="Lambda_DNA-bd_dom_sf"/>
</dbReference>
<dbReference type="Pfam" id="PF00356">
    <property type="entry name" value="LacI"/>
    <property type="match status" value="1"/>
</dbReference>
<dbReference type="RefSeq" id="WP_239114891.1">
    <property type="nucleotide sequence ID" value="NZ_BAABHH010000009.1"/>
</dbReference>
<name>A0A8J3LVH1_9ACTN</name>
<dbReference type="PANTHER" id="PTHR30146">
    <property type="entry name" value="LACI-RELATED TRANSCRIPTIONAL REPRESSOR"/>
    <property type="match status" value="1"/>
</dbReference>
<comment type="caution">
    <text evidence="6">The sequence shown here is derived from an EMBL/GenBank/DDBJ whole genome shotgun (WGS) entry which is preliminary data.</text>
</comment>
<feature type="domain" description="HTH lacI-type" evidence="5">
    <location>
        <begin position="25"/>
        <end position="79"/>
    </location>
</feature>
<dbReference type="Pfam" id="PF13377">
    <property type="entry name" value="Peripla_BP_3"/>
    <property type="match status" value="1"/>
</dbReference>
<dbReference type="Gene3D" id="1.10.260.40">
    <property type="entry name" value="lambda repressor-like DNA-binding domains"/>
    <property type="match status" value="1"/>
</dbReference>
<reference evidence="6 7" key="1">
    <citation type="submission" date="2021-01" db="EMBL/GenBank/DDBJ databases">
        <title>Whole genome shotgun sequence of Planotetraspora kaengkrachanensis NBRC 104272.</title>
        <authorList>
            <person name="Komaki H."/>
            <person name="Tamura T."/>
        </authorList>
    </citation>
    <scope>NUCLEOTIDE SEQUENCE [LARGE SCALE GENOMIC DNA]</scope>
    <source>
        <strain evidence="6 7">NBRC 104272</strain>
    </source>
</reference>
<proteinExistence type="predicted"/>
<gene>
    <name evidence="6" type="ORF">Pka01_22290</name>
</gene>
<protein>
    <submittedName>
        <fullName evidence="6">LacI family transcriptional regulator</fullName>
    </submittedName>
</protein>
<dbReference type="PANTHER" id="PTHR30146:SF153">
    <property type="entry name" value="LACTOSE OPERON REPRESSOR"/>
    <property type="match status" value="1"/>
</dbReference>
<dbReference type="SUPFAM" id="SSF53822">
    <property type="entry name" value="Periplasmic binding protein-like I"/>
    <property type="match status" value="1"/>
</dbReference>
<evidence type="ECO:0000256" key="4">
    <source>
        <dbReference type="SAM" id="MobiDB-lite"/>
    </source>
</evidence>
<evidence type="ECO:0000313" key="7">
    <source>
        <dbReference type="Proteomes" id="UP000630097"/>
    </source>
</evidence>
<dbReference type="SMART" id="SM00354">
    <property type="entry name" value="HTH_LACI"/>
    <property type="match status" value="1"/>
</dbReference>
<dbReference type="GO" id="GO:0003700">
    <property type="term" value="F:DNA-binding transcription factor activity"/>
    <property type="evidence" value="ECO:0007669"/>
    <property type="project" value="TreeGrafter"/>
</dbReference>
<dbReference type="InterPro" id="IPR028082">
    <property type="entry name" value="Peripla_BP_I"/>
</dbReference>
<evidence type="ECO:0000313" key="6">
    <source>
        <dbReference type="EMBL" id="GIG79102.1"/>
    </source>
</evidence>
<dbReference type="Proteomes" id="UP000630097">
    <property type="component" value="Unassembled WGS sequence"/>
</dbReference>
<evidence type="ECO:0000256" key="3">
    <source>
        <dbReference type="ARBA" id="ARBA00023163"/>
    </source>
</evidence>
<keyword evidence="1" id="KW-0805">Transcription regulation</keyword>
<keyword evidence="3" id="KW-0804">Transcription</keyword>
<sequence>MATEQETRTQKRASGSSRNADADRVTIAMVAREAGVSAPTVSKVLNGREAVGPETRRRVQDALIATGYQRRARAETGKVGLVDFVITELDTAWACELLRGAEQEAYRLGASLVLTVTHDRQAQPREWLKTIASRPTDGVVLVVSNTRQVSPDTLRPIDTPFVVIDQVGGYDRDVPTIGATNWAGGFAATEHLAELGHRRIGMITGPPDVRCGLERLDGYRAAHGRAGLPLDESLVRQGDFYAEGGRRAALELLDLPEPPTAVFAGSDQQAAGVYDAARSRGLRIPDDLSVVGFDDTEVCEWMFPRLTTIRQPLAQMAVLAIRNVLETTHTPGEQPLRLELSTSLVTRDSTAPLKAPARAARRRA</sequence>
<dbReference type="PROSITE" id="PS50932">
    <property type="entry name" value="HTH_LACI_2"/>
    <property type="match status" value="1"/>
</dbReference>